<name>A0A7C4VS13_9BACT</name>
<sequence>MTEPSETTWYLLKYLQAHPQTSQRELADMLGVSLGKLNYCLKALIEKGWVKVGNFSRSPRKKGYAYLLTPRGIQAKTQLTVQFLQRKMDEYDRLRQEIEALQQEIETSRV</sequence>
<organism evidence="1">
    <name type="scientific">Desulfatirhabdium butyrativorans</name>
    <dbReference type="NCBI Taxonomy" id="340467"/>
    <lineage>
        <taxon>Bacteria</taxon>
        <taxon>Pseudomonadati</taxon>
        <taxon>Thermodesulfobacteriota</taxon>
        <taxon>Desulfobacteria</taxon>
        <taxon>Desulfobacterales</taxon>
        <taxon>Desulfatirhabdiaceae</taxon>
        <taxon>Desulfatirhabdium</taxon>
    </lineage>
</organism>
<dbReference type="Pfam" id="PF13412">
    <property type="entry name" value="HTH_24"/>
    <property type="match status" value="1"/>
</dbReference>
<dbReference type="InterPro" id="IPR036390">
    <property type="entry name" value="WH_DNA-bd_sf"/>
</dbReference>
<evidence type="ECO:0000313" key="1">
    <source>
        <dbReference type="EMBL" id="HGU34133.1"/>
    </source>
</evidence>
<reference evidence="1" key="1">
    <citation type="journal article" date="2020" name="mSystems">
        <title>Genome- and Community-Level Interaction Insights into Carbon Utilization and Element Cycling Functions of Hydrothermarchaeota in Hydrothermal Sediment.</title>
        <authorList>
            <person name="Zhou Z."/>
            <person name="Liu Y."/>
            <person name="Xu W."/>
            <person name="Pan J."/>
            <person name="Luo Z.H."/>
            <person name="Li M."/>
        </authorList>
    </citation>
    <scope>NUCLEOTIDE SEQUENCE [LARGE SCALE GENOMIC DNA]</scope>
    <source>
        <strain evidence="1">SpSt-477</strain>
    </source>
</reference>
<accession>A0A7C4VS13</accession>
<gene>
    <name evidence="1" type="ORF">ENS29_15000</name>
</gene>
<dbReference type="InterPro" id="IPR026433">
    <property type="entry name" value="MarR_EPS"/>
</dbReference>
<proteinExistence type="predicted"/>
<comment type="caution">
    <text evidence="1">The sequence shown here is derived from an EMBL/GenBank/DDBJ whole genome shotgun (WGS) entry which is preliminary data.</text>
</comment>
<dbReference type="AlphaFoldDB" id="A0A7C4VS13"/>
<protein>
    <submittedName>
        <fullName evidence="1">MarR family EPS-associated transcriptional regulator</fullName>
    </submittedName>
</protein>
<dbReference type="SUPFAM" id="SSF46785">
    <property type="entry name" value="Winged helix' DNA-binding domain"/>
    <property type="match status" value="1"/>
</dbReference>
<dbReference type="NCBIfam" id="TIGR04176">
    <property type="entry name" value="MarR_EPS"/>
    <property type="match status" value="1"/>
</dbReference>
<dbReference type="EMBL" id="DSUH01000345">
    <property type="protein sequence ID" value="HGU34133.1"/>
    <property type="molecule type" value="Genomic_DNA"/>
</dbReference>
<dbReference type="InterPro" id="IPR036388">
    <property type="entry name" value="WH-like_DNA-bd_sf"/>
</dbReference>
<dbReference type="Gene3D" id="1.10.10.10">
    <property type="entry name" value="Winged helix-like DNA-binding domain superfamily/Winged helix DNA-binding domain"/>
    <property type="match status" value="1"/>
</dbReference>